<dbReference type="AlphaFoldDB" id="A0A8H7NU26"/>
<dbReference type="GO" id="GO:0032259">
    <property type="term" value="P:methylation"/>
    <property type="evidence" value="ECO:0007669"/>
    <property type="project" value="UniProtKB-KW"/>
</dbReference>
<comment type="caution">
    <text evidence="6">The sequence shown here is derived from an EMBL/GenBank/DDBJ whole genome shotgun (WGS) entry which is preliminary data.</text>
</comment>
<dbReference type="PANTHER" id="PTHR12714:SF24">
    <property type="entry name" value="SLR1182 PROTEIN"/>
    <property type="match status" value="1"/>
</dbReference>
<keyword evidence="5" id="KW-0808">Transferase</keyword>
<keyword evidence="5" id="KW-0256">Endoplasmic reticulum</keyword>
<dbReference type="Gene3D" id="1.20.120.1630">
    <property type="match status" value="1"/>
</dbReference>
<evidence type="ECO:0000256" key="1">
    <source>
        <dbReference type="ARBA" id="ARBA00004141"/>
    </source>
</evidence>
<evidence type="ECO:0000313" key="7">
    <source>
        <dbReference type="Proteomes" id="UP000639403"/>
    </source>
</evidence>
<dbReference type="GO" id="GO:0005789">
    <property type="term" value="C:endoplasmic reticulum membrane"/>
    <property type="evidence" value="ECO:0007669"/>
    <property type="project" value="UniProtKB-SubCell"/>
</dbReference>
<evidence type="ECO:0000256" key="4">
    <source>
        <dbReference type="ARBA" id="ARBA00023136"/>
    </source>
</evidence>
<evidence type="ECO:0000256" key="2">
    <source>
        <dbReference type="ARBA" id="ARBA00022692"/>
    </source>
</evidence>
<dbReference type="EC" id="2.1.1.100" evidence="5"/>
<protein>
    <recommendedName>
        <fullName evidence="5">Protein-S-isoprenylcysteine O-methyltransferase</fullName>
        <ecNumber evidence="5">2.1.1.100</ecNumber>
    </recommendedName>
</protein>
<name>A0A8H7NU26_9APHY</name>
<comment type="similarity">
    <text evidence="5">Belongs to the class VI-like SAM-binding methyltransferase superfamily. Isoprenylcysteine carboxyl methyltransferase family.</text>
</comment>
<organism evidence="6 7">
    <name type="scientific">Rhodonia placenta</name>
    <dbReference type="NCBI Taxonomy" id="104341"/>
    <lineage>
        <taxon>Eukaryota</taxon>
        <taxon>Fungi</taxon>
        <taxon>Dikarya</taxon>
        <taxon>Basidiomycota</taxon>
        <taxon>Agaricomycotina</taxon>
        <taxon>Agaricomycetes</taxon>
        <taxon>Polyporales</taxon>
        <taxon>Adustoporiaceae</taxon>
        <taxon>Rhodonia</taxon>
    </lineage>
</organism>
<comment type="subcellular location">
    <subcellularLocation>
        <location evidence="5">Endoplasmic reticulum membrane</location>
        <topology evidence="5">Multi-pass membrane protein</topology>
    </subcellularLocation>
    <subcellularLocation>
        <location evidence="1">Membrane</location>
        <topology evidence="1">Multi-pass membrane protein</topology>
    </subcellularLocation>
</comment>
<reference evidence="6" key="1">
    <citation type="submission" date="2020-11" db="EMBL/GenBank/DDBJ databases">
        <authorList>
            <person name="Koelle M."/>
            <person name="Horta M.A.C."/>
            <person name="Nowrousian M."/>
            <person name="Ohm R.A."/>
            <person name="Benz P."/>
            <person name="Pilgard A."/>
        </authorList>
    </citation>
    <scope>NUCLEOTIDE SEQUENCE</scope>
    <source>
        <strain evidence="6">FPRL280</strain>
    </source>
</reference>
<comment type="caution">
    <text evidence="5">Lacks conserved residue(s) required for the propagation of feature annotation.</text>
</comment>
<dbReference type="InterPro" id="IPR007269">
    <property type="entry name" value="ICMT_MeTrfase"/>
</dbReference>
<keyword evidence="4 5" id="KW-0472">Membrane</keyword>
<dbReference type="Proteomes" id="UP000639403">
    <property type="component" value="Unassembled WGS sequence"/>
</dbReference>
<dbReference type="Pfam" id="PF04140">
    <property type="entry name" value="ICMT"/>
    <property type="match status" value="1"/>
</dbReference>
<keyword evidence="5" id="KW-0489">Methyltransferase</keyword>
<gene>
    <name evidence="6" type="ORF">IEO21_09600</name>
</gene>
<dbReference type="PANTHER" id="PTHR12714">
    <property type="entry name" value="PROTEIN-S ISOPRENYLCYSTEINE O-METHYLTRANSFERASE"/>
    <property type="match status" value="1"/>
</dbReference>
<keyword evidence="3 5" id="KW-1133">Transmembrane helix</keyword>
<dbReference type="GO" id="GO:0004671">
    <property type="term" value="F:protein C-terminal S-isoprenylcysteine carboxyl O-methyltransferase activity"/>
    <property type="evidence" value="ECO:0007669"/>
    <property type="project" value="UniProtKB-EC"/>
</dbReference>
<evidence type="ECO:0000256" key="3">
    <source>
        <dbReference type="ARBA" id="ARBA00022989"/>
    </source>
</evidence>
<reference evidence="6" key="2">
    <citation type="journal article" name="Front. Microbiol.">
        <title>Degradative Capacity of Two Strains of Rhodonia placenta: From Phenotype to Genotype.</title>
        <authorList>
            <person name="Kolle M."/>
            <person name="Horta M.A.C."/>
            <person name="Nowrousian M."/>
            <person name="Ohm R.A."/>
            <person name="Benz J.P."/>
            <person name="Pilgard A."/>
        </authorList>
    </citation>
    <scope>NUCLEOTIDE SEQUENCE</scope>
    <source>
        <strain evidence="6">FPRL280</strain>
    </source>
</reference>
<feature type="transmembrane region" description="Helical" evidence="5">
    <location>
        <begin position="99"/>
        <end position="118"/>
    </location>
</feature>
<comment type="catalytic activity">
    <reaction evidence="5">
        <text>[protein]-C-terminal S-[(2E,6E)-farnesyl]-L-cysteine + S-adenosyl-L-methionine = [protein]-C-terminal S-[(2E,6E)-farnesyl]-L-cysteine methyl ester + S-adenosyl-L-homocysteine</text>
        <dbReference type="Rhea" id="RHEA:21672"/>
        <dbReference type="Rhea" id="RHEA-COMP:12125"/>
        <dbReference type="Rhea" id="RHEA-COMP:12126"/>
        <dbReference type="ChEBI" id="CHEBI:57856"/>
        <dbReference type="ChEBI" id="CHEBI:59789"/>
        <dbReference type="ChEBI" id="CHEBI:90510"/>
        <dbReference type="ChEBI" id="CHEBI:90511"/>
        <dbReference type="EC" id="2.1.1.100"/>
    </reaction>
</comment>
<accession>A0A8H7NU26</accession>
<sequence>MSLTKVPFLAASAVGVYVAHTPPQPKVPPTARPKTVTSYERVFSSLIRFYTGSFKVCLYSAWGSLETCVILASRFPTHPLSQMILDALVPHPLYNTGRIGFSPIFLVGCSIATLGGFIRYKCYRELGRLFTYEVTIQQNHQLVTTGPYAYVRHPGYTSVIASCVGMGVCLASPGSWLKECGVFDTFAGKIAVWLYVGYTVWGAVSAVARTSLEDRLMKEQFGEDWNKWAQNVPYRLIPYVF</sequence>
<dbReference type="EMBL" id="JADOXO010000487">
    <property type="protein sequence ID" value="KAF9803651.1"/>
    <property type="molecule type" value="Genomic_DNA"/>
</dbReference>
<evidence type="ECO:0000313" key="6">
    <source>
        <dbReference type="EMBL" id="KAF9803651.1"/>
    </source>
</evidence>
<keyword evidence="2 5" id="KW-0812">Transmembrane</keyword>
<keyword evidence="5" id="KW-0949">S-adenosyl-L-methionine</keyword>
<evidence type="ECO:0000256" key="5">
    <source>
        <dbReference type="RuleBase" id="RU362022"/>
    </source>
</evidence>
<proteinExistence type="inferred from homology"/>